<comment type="caution">
    <text evidence="2">The sequence shown here is derived from an EMBL/GenBank/DDBJ whole genome shotgun (WGS) entry which is preliminary data.</text>
</comment>
<sequence length="144" mass="16122">MQMLKLGGILNIIIAVAHIIGLFWAEQFFEKTGAGKPMQELAEIETTLPYILTIIVAIIFFIFGLYGLSASGKLRKLPYLKIGIYTIAFIYLFRGIGEQSYNIIMGTTNNNETVQSIVAIGIGILYLFGGLKKWNNKKNKERTI</sequence>
<organism evidence="2 3">
    <name type="scientific">Aquimarina muelleri</name>
    <dbReference type="NCBI Taxonomy" id="279356"/>
    <lineage>
        <taxon>Bacteria</taxon>
        <taxon>Pseudomonadati</taxon>
        <taxon>Bacteroidota</taxon>
        <taxon>Flavobacteriia</taxon>
        <taxon>Flavobacteriales</taxon>
        <taxon>Flavobacteriaceae</taxon>
        <taxon>Aquimarina</taxon>
    </lineage>
</organism>
<protein>
    <submittedName>
        <fullName evidence="2">Uncharacterized protein</fullName>
    </submittedName>
</protein>
<gene>
    <name evidence="2" type="ORF">GCM10007384_38020</name>
</gene>
<dbReference type="Proteomes" id="UP000601108">
    <property type="component" value="Unassembled WGS sequence"/>
</dbReference>
<reference evidence="2 3" key="1">
    <citation type="journal article" date="2014" name="Int. J. Syst. Evol. Microbiol.">
        <title>Complete genome sequence of Corynebacterium casei LMG S-19264T (=DSM 44701T), isolated from a smear-ripened cheese.</title>
        <authorList>
            <consortium name="US DOE Joint Genome Institute (JGI-PGF)"/>
            <person name="Walter F."/>
            <person name="Albersmeier A."/>
            <person name="Kalinowski J."/>
            <person name="Ruckert C."/>
        </authorList>
    </citation>
    <scope>NUCLEOTIDE SEQUENCE [LARGE SCALE GENOMIC DNA]</scope>
    <source>
        <strain evidence="2 3">KCTC 12285</strain>
    </source>
</reference>
<keyword evidence="1" id="KW-0472">Membrane</keyword>
<proteinExistence type="predicted"/>
<accession>A0A918JYP4</accession>
<evidence type="ECO:0000313" key="2">
    <source>
        <dbReference type="EMBL" id="GGX33735.1"/>
    </source>
</evidence>
<keyword evidence="1" id="KW-1133">Transmembrane helix</keyword>
<dbReference type="EMBL" id="BMWS01000041">
    <property type="protein sequence ID" value="GGX33735.1"/>
    <property type="molecule type" value="Genomic_DNA"/>
</dbReference>
<keyword evidence="1" id="KW-0812">Transmembrane</keyword>
<feature type="transmembrane region" description="Helical" evidence="1">
    <location>
        <begin position="113"/>
        <end position="131"/>
    </location>
</feature>
<keyword evidence="3" id="KW-1185">Reference proteome</keyword>
<feature type="transmembrane region" description="Helical" evidence="1">
    <location>
        <begin position="77"/>
        <end position="93"/>
    </location>
</feature>
<name>A0A918JYP4_9FLAO</name>
<dbReference type="AlphaFoldDB" id="A0A918JYP4"/>
<evidence type="ECO:0000313" key="3">
    <source>
        <dbReference type="Proteomes" id="UP000601108"/>
    </source>
</evidence>
<feature type="transmembrane region" description="Helical" evidence="1">
    <location>
        <begin position="49"/>
        <end position="68"/>
    </location>
</feature>
<evidence type="ECO:0000256" key="1">
    <source>
        <dbReference type="SAM" id="Phobius"/>
    </source>
</evidence>